<dbReference type="InterPro" id="IPR052700">
    <property type="entry name" value="Carb_kinase_PfkB-like"/>
</dbReference>
<dbReference type="RefSeq" id="WP_068189118.1">
    <property type="nucleotide sequence ID" value="NZ_CP013909.1"/>
</dbReference>
<evidence type="ECO:0000313" key="6">
    <source>
        <dbReference type="Proteomes" id="UP000059542"/>
    </source>
</evidence>
<dbReference type="STRING" id="1411621.AUC43_01915"/>
<dbReference type="InterPro" id="IPR011611">
    <property type="entry name" value="PfkB_dom"/>
</dbReference>
<evidence type="ECO:0000313" key="5">
    <source>
        <dbReference type="EMBL" id="ALW83963.1"/>
    </source>
</evidence>
<dbReference type="SUPFAM" id="SSF53613">
    <property type="entry name" value="Ribokinase-like"/>
    <property type="match status" value="1"/>
</dbReference>
<dbReference type="Proteomes" id="UP000059542">
    <property type="component" value="Chromosome"/>
</dbReference>
<feature type="domain" description="Carbohydrate kinase PfkB" evidence="4">
    <location>
        <begin position="1"/>
        <end position="315"/>
    </location>
</feature>
<dbReference type="PANTHER" id="PTHR43320">
    <property type="entry name" value="SUGAR KINASE"/>
    <property type="match status" value="1"/>
</dbReference>
<organism evidence="5 6">
    <name type="scientific">Hymenobacter sedentarius</name>
    <dbReference type="NCBI Taxonomy" id="1411621"/>
    <lineage>
        <taxon>Bacteria</taxon>
        <taxon>Pseudomonadati</taxon>
        <taxon>Bacteroidota</taxon>
        <taxon>Cytophagia</taxon>
        <taxon>Cytophagales</taxon>
        <taxon>Hymenobacteraceae</taxon>
        <taxon>Hymenobacter</taxon>
    </lineage>
</organism>
<name>A0A0U4BBK1_9BACT</name>
<sequence length="336" mass="36246">MKQVVTFGEIMMRLAPPLNYRFAQTPSLEITYGGGDANVGASLAGLGVPAAHVTCFPANDLGQAAAQHFRALGVNMDATVFNGDRLGLYFLEVGAGMRPSKVVYDRANSAFAHLDAAAFNWDEILKNAGWLHWTGITPAISASTAEATRQAIAAARRLGITVSADVNYRRNLWQYGQTAQAVMSELVEGCDVVVCSENDAEDLFGIQPLLGTDNKFVSVAQQVMARFPQIKQVITTRRNTHSASHNGLKGLFYDGKQFLETLTYDINPIVDRIGGGDAFMAGFIYGSLAYNNPQQALTFAVAASALKHTIHGDINLVTVAEVEEIMKGNTSGRLLR</sequence>
<evidence type="ECO:0000259" key="4">
    <source>
        <dbReference type="Pfam" id="PF00294"/>
    </source>
</evidence>
<dbReference type="Gene3D" id="3.40.1190.20">
    <property type="match status" value="1"/>
</dbReference>
<dbReference type="OrthoDB" id="9813569at2"/>
<evidence type="ECO:0000256" key="2">
    <source>
        <dbReference type="ARBA" id="ARBA00022679"/>
    </source>
</evidence>
<accession>A0A0U4BBK1</accession>
<proteinExistence type="inferred from homology"/>
<reference evidence="5 6" key="1">
    <citation type="submission" date="2015-12" db="EMBL/GenBank/DDBJ databases">
        <authorList>
            <person name="Shamseldin A."/>
            <person name="Moawad H."/>
            <person name="Abd El-Rahim W.M."/>
            <person name="Sadowsky M.J."/>
        </authorList>
    </citation>
    <scope>NUCLEOTIDE SEQUENCE [LARGE SCALE GENOMIC DNA]</scope>
    <source>
        <strain evidence="5 6">DG5B</strain>
    </source>
</reference>
<dbReference type="CDD" id="cd01166">
    <property type="entry name" value="KdgK"/>
    <property type="match status" value="1"/>
</dbReference>
<dbReference type="PANTHER" id="PTHR43320:SF2">
    <property type="entry name" value="2-DEHYDRO-3-DEOXYGLUCONOKINASE_2-DEHYDRO-3-DEOXYGALACTONOKINASE"/>
    <property type="match status" value="1"/>
</dbReference>
<evidence type="ECO:0000256" key="3">
    <source>
        <dbReference type="ARBA" id="ARBA00022777"/>
    </source>
</evidence>
<dbReference type="KEGG" id="hyg:AUC43_01915"/>
<dbReference type="InterPro" id="IPR029056">
    <property type="entry name" value="Ribokinase-like"/>
</dbReference>
<evidence type="ECO:0000256" key="1">
    <source>
        <dbReference type="ARBA" id="ARBA00010688"/>
    </source>
</evidence>
<comment type="similarity">
    <text evidence="1">Belongs to the carbohydrate kinase PfkB family.</text>
</comment>
<keyword evidence="6" id="KW-1185">Reference proteome</keyword>
<dbReference type="Pfam" id="PF00294">
    <property type="entry name" value="PfkB"/>
    <property type="match status" value="1"/>
</dbReference>
<dbReference type="GO" id="GO:0016301">
    <property type="term" value="F:kinase activity"/>
    <property type="evidence" value="ECO:0007669"/>
    <property type="project" value="UniProtKB-KW"/>
</dbReference>
<keyword evidence="3 5" id="KW-0418">Kinase</keyword>
<dbReference type="EMBL" id="CP013909">
    <property type="protein sequence ID" value="ALW83963.1"/>
    <property type="molecule type" value="Genomic_DNA"/>
</dbReference>
<dbReference type="AlphaFoldDB" id="A0A0U4BBK1"/>
<keyword evidence="2" id="KW-0808">Transferase</keyword>
<protein>
    <submittedName>
        <fullName evidence="5">2-dehydro-3-deoxygluconokinase</fullName>
    </submittedName>
</protein>
<gene>
    <name evidence="5" type="ORF">AUC43_01915</name>
</gene>